<evidence type="ECO:0000256" key="1">
    <source>
        <dbReference type="SAM" id="Phobius"/>
    </source>
</evidence>
<keyword evidence="1" id="KW-0472">Membrane</keyword>
<gene>
    <name evidence="2" type="ORF">BN873_610034</name>
</gene>
<keyword evidence="3" id="KW-1185">Reference proteome</keyword>
<sequence length="44" mass="4388">MGGGLVAVRVGGAVVAAAIGAAFVVTLSDVVSVISRYQAELEKR</sequence>
<name>W6M7M0_9GAMM</name>
<accession>W6M7M0</accession>
<organism evidence="2 3">
    <name type="scientific">Candidatus Competibacter denitrificans Run_A_D11</name>
    <dbReference type="NCBI Taxonomy" id="1400863"/>
    <lineage>
        <taxon>Bacteria</taxon>
        <taxon>Pseudomonadati</taxon>
        <taxon>Pseudomonadota</taxon>
        <taxon>Gammaproteobacteria</taxon>
        <taxon>Candidatus Competibacteraceae</taxon>
        <taxon>Candidatus Competibacter</taxon>
    </lineage>
</organism>
<keyword evidence="1" id="KW-0812">Transmembrane</keyword>
<protein>
    <submittedName>
        <fullName evidence="2">Uncharacterized protein</fullName>
    </submittedName>
</protein>
<evidence type="ECO:0000313" key="2">
    <source>
        <dbReference type="EMBL" id="CDI03637.1"/>
    </source>
</evidence>
<evidence type="ECO:0000313" key="3">
    <source>
        <dbReference type="Proteomes" id="UP000035760"/>
    </source>
</evidence>
<feature type="transmembrane region" description="Helical" evidence="1">
    <location>
        <begin position="12"/>
        <end position="34"/>
    </location>
</feature>
<dbReference type="EMBL" id="CBTJ020000071">
    <property type="protein sequence ID" value="CDI03637.1"/>
    <property type="molecule type" value="Genomic_DNA"/>
</dbReference>
<comment type="caution">
    <text evidence="2">The sequence shown here is derived from an EMBL/GenBank/DDBJ whole genome shotgun (WGS) entry which is preliminary data.</text>
</comment>
<reference evidence="2" key="1">
    <citation type="submission" date="2013-07" db="EMBL/GenBank/DDBJ databases">
        <authorList>
            <person name="McIlroy S."/>
        </authorList>
    </citation>
    <scope>NUCLEOTIDE SEQUENCE [LARGE SCALE GENOMIC DNA]</scope>
    <source>
        <strain evidence="2">Run_A_D11</strain>
    </source>
</reference>
<reference evidence="2" key="2">
    <citation type="submission" date="2014-03" db="EMBL/GenBank/DDBJ databases">
        <title>Candidatus Competibacter-lineage genomes retrieved from metagenomes reveal functional metabolic diversity.</title>
        <authorList>
            <person name="McIlroy S.J."/>
            <person name="Albertsen M."/>
            <person name="Andresen E.K."/>
            <person name="Saunders A.M."/>
            <person name="Kristiansen R."/>
            <person name="Stokholm-Bjerregaard M."/>
            <person name="Nielsen K.L."/>
            <person name="Nielsen P.H."/>
        </authorList>
    </citation>
    <scope>NUCLEOTIDE SEQUENCE</scope>
    <source>
        <strain evidence="2">Run_A_D11</strain>
    </source>
</reference>
<dbReference type="Proteomes" id="UP000035760">
    <property type="component" value="Unassembled WGS sequence"/>
</dbReference>
<dbReference type="AlphaFoldDB" id="W6M7M0"/>
<proteinExistence type="predicted"/>
<keyword evidence="1" id="KW-1133">Transmembrane helix</keyword>